<accession>A0A0Q3VHY4</accession>
<comment type="caution">
    <text evidence="1">The sequence shown here is derived from an EMBL/GenBank/DDBJ whole genome shotgun (WGS) entry which is preliminary data.</text>
</comment>
<dbReference type="EMBL" id="LJIX01000006">
    <property type="protein sequence ID" value="KQL19375.1"/>
    <property type="molecule type" value="Genomic_DNA"/>
</dbReference>
<dbReference type="InterPro" id="IPR009057">
    <property type="entry name" value="Homeodomain-like_sf"/>
</dbReference>
<dbReference type="SUPFAM" id="SSF46689">
    <property type="entry name" value="Homeodomain-like"/>
    <property type="match status" value="1"/>
</dbReference>
<reference evidence="1 2" key="1">
    <citation type="submission" date="2015-09" db="EMBL/GenBank/DDBJ databases">
        <title>Genome sequencing project for genomic taxonomy and phylogenomics of Bacillus-like bacteria.</title>
        <authorList>
            <person name="Liu B."/>
            <person name="Wang J."/>
            <person name="Zhu Y."/>
            <person name="Liu G."/>
            <person name="Chen Q."/>
            <person name="Chen Z."/>
            <person name="Lan J."/>
            <person name="Che J."/>
            <person name="Ge C."/>
            <person name="Shi H."/>
            <person name="Pan Z."/>
            <person name="Liu X."/>
        </authorList>
    </citation>
    <scope>NUCLEOTIDE SEQUENCE [LARGE SCALE GENOMIC DNA]</scope>
    <source>
        <strain evidence="1 2">FJAT-18043</strain>
    </source>
</reference>
<dbReference type="AlphaFoldDB" id="A0A0Q3VHY4"/>
<evidence type="ECO:0000313" key="2">
    <source>
        <dbReference type="Proteomes" id="UP000050996"/>
    </source>
</evidence>
<proteinExistence type="predicted"/>
<dbReference type="PATRIC" id="fig|1637975.4.peg.2419"/>
<name>A0A0Q3VHY4_9BACI</name>
<evidence type="ECO:0000313" key="1">
    <source>
        <dbReference type="EMBL" id="KQL19375.1"/>
    </source>
</evidence>
<dbReference type="Proteomes" id="UP000050996">
    <property type="component" value="Unassembled WGS sequence"/>
</dbReference>
<dbReference type="RefSeq" id="WP_053475901.1">
    <property type="nucleotide sequence ID" value="NZ_CP041305.1"/>
</dbReference>
<sequence>MGTRVHYPEEIKWKVIELKQKGFTNHAIMDQLGIKNVYQIKTWMKWHREGRIHRFSQPVGKQYTYGKGPYGLSKVEELRRKNKQL</sequence>
<organism evidence="1 2">
    <name type="scientific">Cytobacillus solani</name>
    <dbReference type="NCBI Taxonomy" id="1637975"/>
    <lineage>
        <taxon>Bacteria</taxon>
        <taxon>Bacillati</taxon>
        <taxon>Bacillota</taxon>
        <taxon>Bacilli</taxon>
        <taxon>Bacillales</taxon>
        <taxon>Bacillaceae</taxon>
        <taxon>Cytobacillus</taxon>
    </lineage>
</organism>
<gene>
    <name evidence="1" type="ORF">AN957_12890</name>
</gene>
<protein>
    <submittedName>
        <fullName evidence="1">Transposase</fullName>
    </submittedName>
</protein>
<keyword evidence="2" id="KW-1185">Reference proteome</keyword>